<protein>
    <submittedName>
        <fullName evidence="1">Uncharacterized protein</fullName>
    </submittedName>
</protein>
<name>A0ABT7M103_9CYAN</name>
<proteinExistence type="predicted"/>
<dbReference type="EMBL" id="JASVEJ010000022">
    <property type="protein sequence ID" value="MDL5057035.1"/>
    <property type="molecule type" value="Genomic_DNA"/>
</dbReference>
<sequence>MSQPLMNLVLPLVDRELENLSWGELNGSRSLYPRSLETYQWRQEVQDYVLQRVPACYVRVDEEDTPNLNAIPRSLHQQVRAVILEWMQQVGSRRDSFSSPFPRKSICQLVA</sequence>
<organism evidence="1 2">
    <name type="scientific">Geitlerinema calcuttense NRMC-F 0142</name>
    <dbReference type="NCBI Taxonomy" id="2922238"/>
    <lineage>
        <taxon>Bacteria</taxon>
        <taxon>Bacillati</taxon>
        <taxon>Cyanobacteriota</taxon>
        <taxon>Cyanophyceae</taxon>
        <taxon>Geitlerinematales</taxon>
        <taxon>Geitlerinemataceae</taxon>
        <taxon>Geitlerinema</taxon>
    </lineage>
</organism>
<comment type="caution">
    <text evidence="1">The sequence shown here is derived from an EMBL/GenBank/DDBJ whole genome shotgun (WGS) entry which is preliminary data.</text>
</comment>
<reference evidence="1 2" key="1">
    <citation type="submission" date="2023-06" db="EMBL/GenBank/DDBJ databases">
        <title>Whole genome sequence of Oscillatoria calcuttensis NRMC-F 0142.</title>
        <authorList>
            <person name="Shakena Fathima T."/>
            <person name="Muralitharan G."/>
            <person name="Thajuddin N."/>
        </authorList>
    </citation>
    <scope>NUCLEOTIDE SEQUENCE [LARGE SCALE GENOMIC DNA]</scope>
    <source>
        <strain evidence="1 2">NRMC-F 0142</strain>
    </source>
</reference>
<accession>A0ABT7M103</accession>
<keyword evidence="2" id="KW-1185">Reference proteome</keyword>
<dbReference type="Proteomes" id="UP001230986">
    <property type="component" value="Unassembled WGS sequence"/>
</dbReference>
<evidence type="ECO:0000313" key="2">
    <source>
        <dbReference type="Proteomes" id="UP001230986"/>
    </source>
</evidence>
<gene>
    <name evidence="1" type="ORF">QQ055_06090</name>
</gene>
<dbReference type="RefSeq" id="WP_141724306.1">
    <property type="nucleotide sequence ID" value="NZ_JASVEJ010000022.1"/>
</dbReference>
<evidence type="ECO:0000313" key="1">
    <source>
        <dbReference type="EMBL" id="MDL5057035.1"/>
    </source>
</evidence>